<organism evidence="2 3">
    <name type="scientific">Anaeramoeba flamelloides</name>
    <dbReference type="NCBI Taxonomy" id="1746091"/>
    <lineage>
        <taxon>Eukaryota</taxon>
        <taxon>Metamonada</taxon>
        <taxon>Anaeramoebidae</taxon>
        <taxon>Anaeramoeba</taxon>
    </lineage>
</organism>
<evidence type="ECO:0000313" key="2">
    <source>
        <dbReference type="EMBL" id="KAJ6235825.1"/>
    </source>
</evidence>
<dbReference type="SUPFAM" id="SSF103657">
    <property type="entry name" value="BAR/IMD domain-like"/>
    <property type="match status" value="1"/>
</dbReference>
<evidence type="ECO:0000256" key="1">
    <source>
        <dbReference type="SAM" id="Phobius"/>
    </source>
</evidence>
<proteinExistence type="predicted"/>
<comment type="caution">
    <text evidence="2">The sequence shown here is derived from an EMBL/GenBank/DDBJ whole genome shotgun (WGS) entry which is preliminary data.</text>
</comment>
<keyword evidence="1" id="KW-0472">Membrane</keyword>
<keyword evidence="1" id="KW-0812">Transmembrane</keyword>
<name>A0ABQ8XT98_9EUKA</name>
<keyword evidence="3" id="KW-1185">Reference proteome</keyword>
<protein>
    <submittedName>
        <fullName evidence="2">Uncharacterized protein</fullName>
    </submittedName>
</protein>
<gene>
    <name evidence="2" type="ORF">M0813_28385</name>
</gene>
<evidence type="ECO:0000313" key="3">
    <source>
        <dbReference type="Proteomes" id="UP001150062"/>
    </source>
</evidence>
<feature type="transmembrane region" description="Helical" evidence="1">
    <location>
        <begin position="122"/>
        <end position="145"/>
    </location>
</feature>
<dbReference type="Gene3D" id="1.20.1270.60">
    <property type="entry name" value="Arfaptin homology (AH) domain/BAR domain"/>
    <property type="match status" value="1"/>
</dbReference>
<dbReference type="EMBL" id="JAOAOG010000254">
    <property type="protein sequence ID" value="KAJ6235825.1"/>
    <property type="molecule type" value="Genomic_DNA"/>
</dbReference>
<accession>A0ABQ8XT98</accession>
<reference evidence="2" key="1">
    <citation type="submission" date="2022-08" db="EMBL/GenBank/DDBJ databases">
        <title>Novel sulfate-reducing endosymbionts in the free-living metamonad Anaeramoeba.</title>
        <authorList>
            <person name="Jerlstrom-Hultqvist J."/>
            <person name="Cepicka I."/>
            <person name="Gallot-Lavallee L."/>
            <person name="Salas-Leiva D."/>
            <person name="Curtis B.A."/>
            <person name="Zahonova K."/>
            <person name="Pipaliya S."/>
            <person name="Dacks J."/>
            <person name="Roger A.J."/>
        </authorList>
    </citation>
    <scope>NUCLEOTIDE SEQUENCE</scope>
    <source>
        <strain evidence="2">Schooner1</strain>
    </source>
</reference>
<dbReference type="Proteomes" id="UP001150062">
    <property type="component" value="Unassembled WGS sequence"/>
</dbReference>
<keyword evidence="1" id="KW-1133">Transmembrane helix</keyword>
<dbReference type="InterPro" id="IPR027267">
    <property type="entry name" value="AH/BAR_dom_sf"/>
</dbReference>
<sequence>MSQTNNNSEHHFYPILWNSFEEMNKTVHQSIQHLKEIHSTFQDFGSASQQNSSKLKKLFQSFQQRVEHESQEAACWNGYKFETQTSSEHEKQINKVSKQIYNQIAQFLQTYQTKTTKVIQHLFFFFFFSLFNYFLFLIFCVYPNFSFQITTKCETISSKHLRIIFFLQ</sequence>